<dbReference type="PANTHER" id="PTHR19328">
    <property type="entry name" value="HEDGEHOG-INTERACTING PROTEIN"/>
    <property type="match status" value="1"/>
</dbReference>
<evidence type="ECO:0000256" key="6">
    <source>
        <dbReference type="ARBA" id="ARBA00023002"/>
    </source>
</evidence>
<gene>
    <name evidence="13" type="ORF">KK1_027510</name>
</gene>
<dbReference type="Pfam" id="PF07995">
    <property type="entry name" value="GSDH"/>
    <property type="match status" value="1"/>
</dbReference>
<dbReference type="FunFam" id="2.120.10.30:FF:000067">
    <property type="entry name" value="HHIP-like 1"/>
    <property type="match status" value="1"/>
</dbReference>
<protein>
    <submittedName>
        <fullName evidence="13">HIPL1 protein</fullName>
    </submittedName>
</protein>
<evidence type="ECO:0000256" key="8">
    <source>
        <dbReference type="ARBA" id="ARBA00023180"/>
    </source>
</evidence>
<dbReference type="Proteomes" id="UP000075243">
    <property type="component" value="Unassembled WGS sequence"/>
</dbReference>
<evidence type="ECO:0000256" key="9">
    <source>
        <dbReference type="ARBA" id="ARBA00023288"/>
    </source>
</evidence>
<keyword evidence="6" id="KW-0560">Oxidoreductase</keyword>
<keyword evidence="5" id="KW-0634">PQQ</keyword>
<evidence type="ECO:0000256" key="2">
    <source>
        <dbReference type="ARBA" id="ARBA00004193"/>
    </source>
</evidence>
<reference evidence="13" key="1">
    <citation type="journal article" date="2012" name="Nat. Biotechnol.">
        <title>Draft genome sequence of pigeonpea (Cajanus cajan), an orphan legume crop of resource-poor farmers.</title>
        <authorList>
            <person name="Varshney R.K."/>
            <person name="Chen W."/>
            <person name="Li Y."/>
            <person name="Bharti A.K."/>
            <person name="Saxena R.K."/>
            <person name="Schlueter J.A."/>
            <person name="Donoghue M.T."/>
            <person name="Azam S."/>
            <person name="Fan G."/>
            <person name="Whaley A.M."/>
            <person name="Farmer A.D."/>
            <person name="Sheridan J."/>
            <person name="Iwata A."/>
            <person name="Tuteja R."/>
            <person name="Penmetsa R.V."/>
            <person name="Wu W."/>
            <person name="Upadhyaya H.D."/>
            <person name="Yang S.P."/>
            <person name="Shah T."/>
            <person name="Saxena K.B."/>
            <person name="Michael T."/>
            <person name="McCombie W.R."/>
            <person name="Yang B."/>
            <person name="Zhang G."/>
            <person name="Yang H."/>
            <person name="Wang J."/>
            <person name="Spillane C."/>
            <person name="Cook D.R."/>
            <person name="May G.D."/>
            <person name="Xu X."/>
            <person name="Jackson S.A."/>
        </authorList>
    </citation>
    <scope>NUCLEOTIDE SEQUENCE [LARGE SCALE GENOMIC DNA]</scope>
</reference>
<comment type="cofactor">
    <cofactor evidence="1">
        <name>pyrroloquinoline quinone</name>
        <dbReference type="ChEBI" id="CHEBI:58442"/>
    </cofactor>
</comment>
<evidence type="ECO:0000256" key="11">
    <source>
        <dbReference type="SAM" id="SignalP"/>
    </source>
</evidence>
<organism evidence="13 14">
    <name type="scientific">Cajanus cajan</name>
    <name type="common">Pigeon pea</name>
    <name type="synonym">Cajanus indicus</name>
    <dbReference type="NCBI Taxonomy" id="3821"/>
    <lineage>
        <taxon>Eukaryota</taxon>
        <taxon>Viridiplantae</taxon>
        <taxon>Streptophyta</taxon>
        <taxon>Embryophyta</taxon>
        <taxon>Tracheophyta</taxon>
        <taxon>Spermatophyta</taxon>
        <taxon>Magnoliopsida</taxon>
        <taxon>eudicotyledons</taxon>
        <taxon>Gunneridae</taxon>
        <taxon>Pentapetalae</taxon>
        <taxon>rosids</taxon>
        <taxon>fabids</taxon>
        <taxon>Fabales</taxon>
        <taxon>Fabaceae</taxon>
        <taxon>Papilionoideae</taxon>
        <taxon>50 kb inversion clade</taxon>
        <taxon>NPAAA clade</taxon>
        <taxon>indigoferoid/millettioid clade</taxon>
        <taxon>Phaseoleae</taxon>
        <taxon>Cajanus</taxon>
    </lineage>
</organism>
<feature type="signal peptide" evidence="11">
    <location>
        <begin position="1"/>
        <end position="24"/>
    </location>
</feature>
<evidence type="ECO:0000313" key="13">
    <source>
        <dbReference type="EMBL" id="KYP50693.1"/>
    </source>
</evidence>
<dbReference type="AlphaFoldDB" id="A0A151S7A5"/>
<evidence type="ECO:0000256" key="4">
    <source>
        <dbReference type="ARBA" id="ARBA00022729"/>
    </source>
</evidence>
<feature type="domain" description="Glucose/Sorbosone dehydrogenase" evidence="12">
    <location>
        <begin position="223"/>
        <end position="508"/>
    </location>
</feature>
<evidence type="ECO:0000313" key="14">
    <source>
        <dbReference type="Proteomes" id="UP000075243"/>
    </source>
</evidence>
<dbReference type="InterPro" id="IPR012938">
    <property type="entry name" value="Glc/Sorbosone_DH"/>
</dbReference>
<dbReference type="InterPro" id="IPR011042">
    <property type="entry name" value="6-blade_b-propeller_TolB-like"/>
</dbReference>
<evidence type="ECO:0000259" key="12">
    <source>
        <dbReference type="Pfam" id="PF07995"/>
    </source>
</evidence>
<comment type="similarity">
    <text evidence="10">Belongs to the PQQ oxidoreductase GdhB family.</text>
</comment>
<evidence type="ECO:0000256" key="10">
    <source>
        <dbReference type="ARBA" id="ARBA00061483"/>
    </source>
</evidence>
<dbReference type="EMBL" id="KQ483450">
    <property type="protein sequence ID" value="KYP50693.1"/>
    <property type="molecule type" value="Genomic_DNA"/>
</dbReference>
<name>A0A151S7A5_CAJCA</name>
<dbReference type="GO" id="GO:0005886">
    <property type="term" value="C:plasma membrane"/>
    <property type="evidence" value="ECO:0007669"/>
    <property type="project" value="UniProtKB-SubCell"/>
</dbReference>
<evidence type="ECO:0000256" key="1">
    <source>
        <dbReference type="ARBA" id="ARBA00001931"/>
    </source>
</evidence>
<dbReference type="Gene3D" id="2.120.10.30">
    <property type="entry name" value="TolB, C-terminal domain"/>
    <property type="match status" value="1"/>
</dbReference>
<dbReference type="GO" id="GO:0016491">
    <property type="term" value="F:oxidoreductase activity"/>
    <property type="evidence" value="ECO:0007669"/>
    <property type="project" value="UniProtKB-KW"/>
</dbReference>
<feature type="chain" id="PRO_5007588336" evidence="11">
    <location>
        <begin position="25"/>
        <end position="690"/>
    </location>
</feature>
<evidence type="ECO:0000256" key="5">
    <source>
        <dbReference type="ARBA" id="ARBA00022891"/>
    </source>
</evidence>
<keyword evidence="7" id="KW-0472">Membrane</keyword>
<sequence>MSCNGLHILFLCVILSRLLKFSSSFVVCTNSSGSGFPEAPLKICSCDGKTEACCNAGEARFQKQLHELNVTNPNCASSLLKSILYAISDGQFSEKSFQTASGIKTVPLLCNTTLPVKSQQSSGDCSFDFCTKIWETCENVSIINSPFESFLQDKTGKDLGFLTSTVRDIWKSRRSFCETFCGSSEDEKACFNGEPISLNNEQTPFFPKGLCLEKIGEGSYLNMAPHPDGSNRAFFANMQGKIWLAKIPVEGSNEILEIDESKTFLDISDDIIFDTGHGLLGMTFHPNFSQNGRFFLSYNCDQMKNPRCSGRCACNSDVNCDPSKLGARGIFPCQYHNVVAEFTVNGSSSKPSLAESANPSEVRRIFTIGVPQSGGHAGQILFGPGDGYLYLMLSDGYNRDDPYNFAQNKKSLLGKILRIDVDNIPSPREINEMGLWGNYSIPRDNPYVSDNELEREIWAIGFKNTWRCSFDFERPSYFLCGDAGQDQYEEIDVVKKGKNYGWRVYEGHFLFQALESPGGNTSASSIHPTFPVMGYNHFEIENNTGSASIIGGYFYRSMTDPCMYGRYLYTDLYAGFIFVGTESPEGSENFSSAKISSRCAHDSPMPCSFLKGNPTPLLGYVYSLAEDNNKDIYYLTSTGVYRVARPSRCSYFCTKEKVGLGNNRPHSSSSFCEGFGFLMLFLSLTIHYIL</sequence>
<keyword evidence="14" id="KW-1185">Reference proteome</keyword>
<proteinExistence type="inferred from homology"/>
<keyword evidence="9" id="KW-0449">Lipoprotein</keyword>
<keyword evidence="3" id="KW-1003">Cell membrane</keyword>
<dbReference type="PANTHER" id="PTHR19328:SF70">
    <property type="entry name" value="PROTEIN, PUTATIVE-RELATED"/>
    <property type="match status" value="1"/>
</dbReference>
<dbReference type="SUPFAM" id="SSF50952">
    <property type="entry name" value="Soluble quinoprotein glucose dehydrogenase"/>
    <property type="match status" value="1"/>
</dbReference>
<evidence type="ECO:0000256" key="3">
    <source>
        <dbReference type="ARBA" id="ARBA00022475"/>
    </source>
</evidence>
<dbReference type="Gramene" id="C.cajan_27110.t">
    <property type="protein sequence ID" value="C.cajan_27110.t"/>
    <property type="gene ID" value="C.cajan_27110"/>
</dbReference>
<accession>A0A151S7A5</accession>
<evidence type="ECO:0000256" key="7">
    <source>
        <dbReference type="ARBA" id="ARBA00023136"/>
    </source>
</evidence>
<keyword evidence="8" id="KW-0325">Glycoprotein</keyword>
<comment type="subcellular location">
    <subcellularLocation>
        <location evidence="2">Cell membrane</location>
        <topology evidence="2">Lipid-anchor</topology>
    </subcellularLocation>
</comment>
<dbReference type="InterPro" id="IPR011041">
    <property type="entry name" value="Quinoprot_gluc/sorb_DH_b-prop"/>
</dbReference>
<dbReference type="STRING" id="3821.A0A151S7A5"/>
<keyword evidence="4 11" id="KW-0732">Signal</keyword>
<dbReference type="OMA" id="YFLCGDC"/>